<dbReference type="EMBL" id="BAABFR010000007">
    <property type="protein sequence ID" value="GAA4385700.1"/>
    <property type="molecule type" value="Genomic_DNA"/>
</dbReference>
<keyword evidence="5 7" id="KW-0472">Membrane</keyword>
<feature type="compositionally biased region" description="Low complexity" evidence="6">
    <location>
        <begin position="377"/>
        <end position="387"/>
    </location>
</feature>
<keyword evidence="9" id="KW-1185">Reference proteome</keyword>
<feature type="transmembrane region" description="Helical" evidence="7">
    <location>
        <begin position="145"/>
        <end position="172"/>
    </location>
</feature>
<dbReference type="Pfam" id="PF03631">
    <property type="entry name" value="Virul_fac_BrkB"/>
    <property type="match status" value="1"/>
</dbReference>
<evidence type="ECO:0000313" key="8">
    <source>
        <dbReference type="EMBL" id="GAA4385700.1"/>
    </source>
</evidence>
<feature type="transmembrane region" description="Helical" evidence="7">
    <location>
        <begin position="105"/>
        <end position="125"/>
    </location>
</feature>
<evidence type="ECO:0000256" key="1">
    <source>
        <dbReference type="ARBA" id="ARBA00004651"/>
    </source>
</evidence>
<reference evidence="9" key="1">
    <citation type="journal article" date="2019" name="Int. J. Syst. Evol. Microbiol.">
        <title>The Global Catalogue of Microorganisms (GCM) 10K type strain sequencing project: providing services to taxonomists for standard genome sequencing and annotation.</title>
        <authorList>
            <consortium name="The Broad Institute Genomics Platform"/>
            <consortium name="The Broad Institute Genome Sequencing Center for Infectious Disease"/>
            <person name="Wu L."/>
            <person name="Ma J."/>
        </authorList>
    </citation>
    <scope>NUCLEOTIDE SEQUENCE [LARGE SCALE GENOMIC DNA]</scope>
    <source>
        <strain evidence="9">JCM 17688</strain>
    </source>
</reference>
<dbReference type="RefSeq" id="WP_344991133.1">
    <property type="nucleotide sequence ID" value="NZ_BAABFR010000007.1"/>
</dbReference>
<feature type="compositionally biased region" description="Pro residues" evidence="6">
    <location>
        <begin position="365"/>
        <end position="376"/>
    </location>
</feature>
<feature type="transmembrane region" description="Helical" evidence="7">
    <location>
        <begin position="192"/>
        <end position="210"/>
    </location>
</feature>
<dbReference type="PANTHER" id="PTHR30213">
    <property type="entry name" value="INNER MEMBRANE PROTEIN YHJD"/>
    <property type="match status" value="1"/>
</dbReference>
<accession>A0ABP8J631</accession>
<dbReference type="InterPro" id="IPR017039">
    <property type="entry name" value="Virul_fac_BrkB"/>
</dbReference>
<evidence type="ECO:0000313" key="9">
    <source>
        <dbReference type="Proteomes" id="UP001500635"/>
    </source>
</evidence>
<evidence type="ECO:0000256" key="6">
    <source>
        <dbReference type="SAM" id="MobiDB-lite"/>
    </source>
</evidence>
<gene>
    <name evidence="8" type="ORF">GCM10023147_07790</name>
</gene>
<dbReference type="PANTHER" id="PTHR30213:SF0">
    <property type="entry name" value="UPF0761 MEMBRANE PROTEIN YIHY"/>
    <property type="match status" value="1"/>
</dbReference>
<feature type="transmembrane region" description="Helical" evidence="7">
    <location>
        <begin position="41"/>
        <end position="61"/>
    </location>
</feature>
<evidence type="ECO:0000256" key="3">
    <source>
        <dbReference type="ARBA" id="ARBA00022692"/>
    </source>
</evidence>
<proteinExistence type="predicted"/>
<keyword evidence="4 7" id="KW-1133">Transmembrane helix</keyword>
<evidence type="ECO:0000256" key="7">
    <source>
        <dbReference type="SAM" id="Phobius"/>
    </source>
</evidence>
<comment type="caution">
    <text evidence="8">The sequence shown here is derived from an EMBL/GenBank/DDBJ whole genome shotgun (WGS) entry which is preliminary data.</text>
</comment>
<comment type="subcellular location">
    <subcellularLocation>
        <location evidence="1">Cell membrane</location>
        <topology evidence="1">Multi-pass membrane protein</topology>
    </subcellularLocation>
</comment>
<feature type="compositionally biased region" description="Low complexity" evidence="6">
    <location>
        <begin position="352"/>
        <end position="364"/>
    </location>
</feature>
<keyword evidence="2" id="KW-1003">Cell membrane</keyword>
<dbReference type="Proteomes" id="UP001500635">
    <property type="component" value="Unassembled WGS sequence"/>
</dbReference>
<feature type="transmembrane region" description="Helical" evidence="7">
    <location>
        <begin position="255"/>
        <end position="277"/>
    </location>
</feature>
<protein>
    <submittedName>
        <fullName evidence="8">YihY/virulence factor BrkB family protein</fullName>
    </submittedName>
</protein>
<keyword evidence="3 7" id="KW-0812">Transmembrane</keyword>
<evidence type="ECO:0000256" key="2">
    <source>
        <dbReference type="ARBA" id="ARBA00022475"/>
    </source>
</evidence>
<organism evidence="8 9">
    <name type="scientific">Tsukamurella soli</name>
    <dbReference type="NCBI Taxonomy" id="644556"/>
    <lineage>
        <taxon>Bacteria</taxon>
        <taxon>Bacillati</taxon>
        <taxon>Actinomycetota</taxon>
        <taxon>Actinomycetes</taxon>
        <taxon>Mycobacteriales</taxon>
        <taxon>Tsukamurellaceae</taxon>
        <taxon>Tsukamurella</taxon>
    </lineage>
</organism>
<evidence type="ECO:0000256" key="4">
    <source>
        <dbReference type="ARBA" id="ARBA00022989"/>
    </source>
</evidence>
<name>A0ABP8J631_9ACTN</name>
<evidence type="ECO:0000256" key="5">
    <source>
        <dbReference type="ARBA" id="ARBA00023136"/>
    </source>
</evidence>
<feature type="region of interest" description="Disordered" evidence="6">
    <location>
        <begin position="322"/>
        <end position="394"/>
    </location>
</feature>
<feature type="transmembrane region" description="Helical" evidence="7">
    <location>
        <begin position="222"/>
        <end position="243"/>
    </location>
</feature>
<sequence length="394" mass="42494">MTEKPGSVIRNVPTVLWSTVAKSYHDSIIGQSAQAAFWQTLSLPPLLLALLGLTGYVGAIFGPDTLDVVHAKIITFGHTVFSQSVVDEILAPTVDDVLRRGRGDLVSVGFVISLWAGSSAMSSFVDSIVKAHDQHSLRTGLHQRLFALGLYVEFLALAVLTLPLVALGPSIIARHIPKSWHPASVRVFDIGYFPALIVLLVGGLATLYRVALPRPLPWHRHVFGAALAGLIFVVASAVLRVYLGWVATRGYTYGALATPIAFLLFTYFLGFSVMAGAEFNAAIQRQWPAKQTHVDQWRGWIADQMTAAGIDTPVKAAEQIKRIATGPISRPTRRSRPTEDHDLPGAEVAPLAEPRQPAPSAEPRQPAPSAEPPPTVVRPAVAPPAAGRRARRRG</sequence>